<dbReference type="InterPro" id="IPR052224">
    <property type="entry name" value="THAP_domain_protein"/>
</dbReference>
<evidence type="ECO:0000313" key="8">
    <source>
        <dbReference type="Proteomes" id="UP000648187"/>
    </source>
</evidence>
<dbReference type="Pfam" id="PF05485">
    <property type="entry name" value="THAP"/>
    <property type="match status" value="1"/>
</dbReference>
<evidence type="ECO:0000313" key="7">
    <source>
        <dbReference type="EMBL" id="KAF9418682.1"/>
    </source>
</evidence>
<organism evidence="7 8">
    <name type="scientific">Spodoptera exigua</name>
    <name type="common">Beet armyworm</name>
    <name type="synonym">Noctua fulgens</name>
    <dbReference type="NCBI Taxonomy" id="7107"/>
    <lineage>
        <taxon>Eukaryota</taxon>
        <taxon>Metazoa</taxon>
        <taxon>Ecdysozoa</taxon>
        <taxon>Arthropoda</taxon>
        <taxon>Hexapoda</taxon>
        <taxon>Insecta</taxon>
        <taxon>Pterygota</taxon>
        <taxon>Neoptera</taxon>
        <taxon>Endopterygota</taxon>
        <taxon>Lepidoptera</taxon>
        <taxon>Glossata</taxon>
        <taxon>Ditrysia</taxon>
        <taxon>Noctuoidea</taxon>
        <taxon>Noctuidae</taxon>
        <taxon>Amphipyrinae</taxon>
        <taxon>Spodoptera</taxon>
    </lineage>
</organism>
<dbReference type="PROSITE" id="PS50950">
    <property type="entry name" value="ZF_THAP"/>
    <property type="match status" value="1"/>
</dbReference>
<gene>
    <name evidence="7" type="ORF">HW555_004510</name>
</gene>
<keyword evidence="2 5" id="KW-0863">Zinc-finger</keyword>
<comment type="caution">
    <text evidence="7">The sequence shown here is derived from an EMBL/GenBank/DDBJ whole genome shotgun (WGS) entry which is preliminary data.</text>
</comment>
<keyword evidence="4 5" id="KW-0238">DNA-binding</keyword>
<evidence type="ECO:0000256" key="1">
    <source>
        <dbReference type="ARBA" id="ARBA00022723"/>
    </source>
</evidence>
<feature type="domain" description="THAP-type" evidence="6">
    <location>
        <begin position="3"/>
        <end position="78"/>
    </location>
</feature>
<dbReference type="PANTHER" id="PTHR46927">
    <property type="entry name" value="AGAP005574-PA"/>
    <property type="match status" value="1"/>
</dbReference>
<sequence length="273" mass="31906">MTMPFRRVVKALQASRRLYTVKFPKDDQLKQKWLRNMRRDDWTPSKFSRLCSLHFEPCCYREGLDKKILHSYAVPTIFTNQPTIKEKIPVKRRIIMKTASTASTSAVDEFKENIKPIKRKVVEEECYPITSSAVASTSTTPFISLCADTSEVARLQYTTERLPGTRDVNSLKKQLAHYKTLAERRGRKLKNLQRKQQRTAKKIVNLETIIKDLKSKLEGEQLIMLQSSMSFDNKILSRYIMKSQGYSLSKEYPIEIKKFALTYNFYRPKLMNT</sequence>
<keyword evidence="8" id="KW-1185">Reference proteome</keyword>
<reference evidence="7" key="1">
    <citation type="submission" date="2020-08" db="EMBL/GenBank/DDBJ databases">
        <title>Spodoptera exigua strain:BAW_Kor-Di-RS1 Genome sequencing and assembly.</title>
        <authorList>
            <person name="Kim J."/>
            <person name="Nam H.Y."/>
            <person name="Kwon M."/>
            <person name="Choi J.H."/>
            <person name="Cho S.R."/>
            <person name="Kim G.-H."/>
        </authorList>
    </citation>
    <scope>NUCLEOTIDE SEQUENCE</scope>
    <source>
        <strain evidence="7">BAW_Kor-Di-RS1</strain>
        <tissue evidence="7">Whole-body</tissue>
    </source>
</reference>
<dbReference type="InterPro" id="IPR006612">
    <property type="entry name" value="THAP_Znf"/>
</dbReference>
<evidence type="ECO:0000259" key="6">
    <source>
        <dbReference type="PROSITE" id="PS50950"/>
    </source>
</evidence>
<protein>
    <recommendedName>
        <fullName evidence="6">THAP-type domain-containing protein</fullName>
    </recommendedName>
</protein>
<dbReference type="EMBL" id="JACKWZ010000051">
    <property type="protein sequence ID" value="KAF9418682.1"/>
    <property type="molecule type" value="Genomic_DNA"/>
</dbReference>
<evidence type="ECO:0000256" key="5">
    <source>
        <dbReference type="PROSITE-ProRule" id="PRU00309"/>
    </source>
</evidence>
<accession>A0A835L7D9</accession>
<dbReference type="SMART" id="SM00692">
    <property type="entry name" value="DM3"/>
    <property type="match status" value="1"/>
</dbReference>
<dbReference type="Proteomes" id="UP000648187">
    <property type="component" value="Unassembled WGS sequence"/>
</dbReference>
<dbReference type="SUPFAM" id="SSF57716">
    <property type="entry name" value="Glucocorticoid receptor-like (DNA-binding domain)"/>
    <property type="match status" value="1"/>
</dbReference>
<keyword evidence="3" id="KW-0862">Zinc</keyword>
<keyword evidence="1" id="KW-0479">Metal-binding</keyword>
<dbReference type="GO" id="GO:0008270">
    <property type="term" value="F:zinc ion binding"/>
    <property type="evidence" value="ECO:0007669"/>
    <property type="project" value="UniProtKB-KW"/>
</dbReference>
<dbReference type="GO" id="GO:0003677">
    <property type="term" value="F:DNA binding"/>
    <property type="evidence" value="ECO:0007669"/>
    <property type="project" value="UniProtKB-UniRule"/>
</dbReference>
<evidence type="ECO:0000256" key="3">
    <source>
        <dbReference type="ARBA" id="ARBA00022833"/>
    </source>
</evidence>
<proteinExistence type="predicted"/>
<evidence type="ECO:0000256" key="4">
    <source>
        <dbReference type="ARBA" id="ARBA00023125"/>
    </source>
</evidence>
<evidence type="ECO:0000256" key="2">
    <source>
        <dbReference type="ARBA" id="ARBA00022771"/>
    </source>
</evidence>
<dbReference type="SMART" id="SM00980">
    <property type="entry name" value="THAP"/>
    <property type="match status" value="1"/>
</dbReference>
<dbReference type="PANTHER" id="PTHR46927:SF3">
    <property type="entry name" value="THAP-TYPE DOMAIN-CONTAINING PROTEIN"/>
    <property type="match status" value="1"/>
</dbReference>
<name>A0A835L7D9_SPOEX</name>
<dbReference type="AlphaFoldDB" id="A0A835L7D9"/>